<keyword evidence="4 5" id="KW-0472">Membrane</keyword>
<reference evidence="7 8" key="1">
    <citation type="submission" date="2021-03" db="EMBL/GenBank/DDBJ databases">
        <title>novel species isolated from a fishpond in China.</title>
        <authorList>
            <person name="Lu H."/>
            <person name="Cai Z."/>
        </authorList>
    </citation>
    <scope>NUCLEOTIDE SEQUENCE [LARGE SCALE GENOMIC DNA]</scope>
    <source>
        <strain evidence="7 8">JCM 31546</strain>
    </source>
</reference>
<dbReference type="Pfam" id="PF05090">
    <property type="entry name" value="HTTM"/>
    <property type="match status" value="1"/>
</dbReference>
<dbReference type="InterPro" id="IPR011020">
    <property type="entry name" value="HTTM-like"/>
</dbReference>
<keyword evidence="2 5" id="KW-0812">Transmembrane</keyword>
<evidence type="ECO:0000256" key="5">
    <source>
        <dbReference type="SAM" id="Phobius"/>
    </source>
</evidence>
<keyword evidence="8" id="KW-1185">Reference proteome</keyword>
<organism evidence="7 8">
    <name type="scientific">Algoriphagus aestuariicola</name>
    <dbReference type="NCBI Taxonomy" id="1852016"/>
    <lineage>
        <taxon>Bacteria</taxon>
        <taxon>Pseudomonadati</taxon>
        <taxon>Bacteroidota</taxon>
        <taxon>Cytophagia</taxon>
        <taxon>Cytophagales</taxon>
        <taxon>Cyclobacteriaceae</taxon>
        <taxon>Algoriphagus</taxon>
    </lineage>
</organism>
<accession>A0ABS3BJL8</accession>
<evidence type="ECO:0000256" key="2">
    <source>
        <dbReference type="ARBA" id="ARBA00022692"/>
    </source>
</evidence>
<dbReference type="InterPro" id="IPR053934">
    <property type="entry name" value="HTTM_dom"/>
</dbReference>
<feature type="transmembrane region" description="Helical" evidence="5">
    <location>
        <begin position="217"/>
        <end position="237"/>
    </location>
</feature>
<feature type="transmembrane region" description="Helical" evidence="5">
    <location>
        <begin position="155"/>
        <end position="175"/>
    </location>
</feature>
<comment type="caution">
    <text evidence="7">The sequence shown here is derived from an EMBL/GenBank/DDBJ whole genome shotgun (WGS) entry which is preliminary data.</text>
</comment>
<sequence length="371" mass="43550">MNKILYHIDHLIFDEYRMDPKALGIYRIVFSILIIFVLGIPDFRYLGQYPDLIFQPPALSYAQLLDGLPPAYIFGIFSSLLVLFHFCVLFGLFTRFCSIGLTILYLILFTLKFSFGKIDHSWMVTLWIPLLLGIAGWGSEYSIDKALKKRKINLAGWPIFILASILVFGMFAAGMPKLTSDWLSLDTQAVRARFISDYFISERQELLAPLFLEIESVFIWELFDYVGVLFELAFLLLLFKKRFLSWYIVLALFFHIMNLLIMNINFSGNLPIYLLFLPYDYIFEKKINLKWTYPNWLMILIGSFGLYFILWFFYEIPLNIVGLAYILNIDSNITSLVIMVCIFIWYVYAIFRQLRTEWSKKIPTTVEIKSI</sequence>
<proteinExistence type="predicted"/>
<evidence type="ECO:0000259" key="6">
    <source>
        <dbReference type="SMART" id="SM00752"/>
    </source>
</evidence>
<evidence type="ECO:0000256" key="4">
    <source>
        <dbReference type="ARBA" id="ARBA00023136"/>
    </source>
</evidence>
<feature type="transmembrane region" description="Helical" evidence="5">
    <location>
        <begin position="99"/>
        <end position="116"/>
    </location>
</feature>
<name>A0ABS3BJL8_9BACT</name>
<evidence type="ECO:0000256" key="1">
    <source>
        <dbReference type="ARBA" id="ARBA00004127"/>
    </source>
</evidence>
<feature type="transmembrane region" description="Helical" evidence="5">
    <location>
        <begin position="122"/>
        <end position="143"/>
    </location>
</feature>
<evidence type="ECO:0000313" key="7">
    <source>
        <dbReference type="EMBL" id="MBN7799497.1"/>
    </source>
</evidence>
<feature type="transmembrane region" description="Helical" evidence="5">
    <location>
        <begin position="244"/>
        <end position="261"/>
    </location>
</feature>
<dbReference type="SMART" id="SM00752">
    <property type="entry name" value="HTTM"/>
    <property type="match status" value="1"/>
</dbReference>
<feature type="domain" description="HTTM-like" evidence="6">
    <location>
        <begin position="15"/>
        <end position="281"/>
    </location>
</feature>
<feature type="transmembrane region" description="Helical" evidence="5">
    <location>
        <begin position="295"/>
        <end position="313"/>
    </location>
</feature>
<dbReference type="RefSeq" id="WP_206567488.1">
    <property type="nucleotide sequence ID" value="NZ_JAFKCW010000001.1"/>
</dbReference>
<dbReference type="EMBL" id="JAFKCW010000001">
    <property type="protein sequence ID" value="MBN7799497.1"/>
    <property type="molecule type" value="Genomic_DNA"/>
</dbReference>
<feature type="transmembrane region" description="Helical" evidence="5">
    <location>
        <begin position="267"/>
        <end position="283"/>
    </location>
</feature>
<keyword evidence="3 5" id="KW-1133">Transmembrane helix</keyword>
<protein>
    <submittedName>
        <fullName evidence="7">HTTM domain-containing protein</fullName>
    </submittedName>
</protein>
<gene>
    <name evidence="7" type="ORF">J0A67_01425</name>
</gene>
<evidence type="ECO:0000256" key="3">
    <source>
        <dbReference type="ARBA" id="ARBA00022989"/>
    </source>
</evidence>
<evidence type="ECO:0000313" key="8">
    <source>
        <dbReference type="Proteomes" id="UP000664698"/>
    </source>
</evidence>
<feature type="transmembrane region" description="Helical" evidence="5">
    <location>
        <begin position="71"/>
        <end position="92"/>
    </location>
</feature>
<comment type="subcellular location">
    <subcellularLocation>
        <location evidence="1">Endomembrane system</location>
        <topology evidence="1">Multi-pass membrane protein</topology>
    </subcellularLocation>
</comment>
<feature type="transmembrane region" description="Helical" evidence="5">
    <location>
        <begin position="21"/>
        <end position="40"/>
    </location>
</feature>
<feature type="transmembrane region" description="Helical" evidence="5">
    <location>
        <begin position="333"/>
        <end position="351"/>
    </location>
</feature>
<dbReference type="Proteomes" id="UP000664698">
    <property type="component" value="Unassembled WGS sequence"/>
</dbReference>